<reference evidence="3 4" key="1">
    <citation type="submission" date="2015-09" db="EMBL/GenBank/DDBJ databases">
        <authorList>
            <consortium name="Swine Surveillance"/>
        </authorList>
    </citation>
    <scope>NUCLEOTIDE SEQUENCE [LARGE SCALE GENOMIC DNA]</scope>
    <source>
        <strain evidence="3 4">CECT 4357</strain>
    </source>
</reference>
<gene>
    <name evidence="3" type="ORF">TG4357_02108</name>
</gene>
<dbReference type="InterPro" id="IPR011008">
    <property type="entry name" value="Dimeric_a/b-barrel"/>
</dbReference>
<dbReference type="RefSeq" id="WP_058262849.1">
    <property type="nucleotide sequence ID" value="NZ_CYSA01000019.1"/>
</dbReference>
<proteinExistence type="inferred from homology"/>
<evidence type="ECO:0000259" key="2">
    <source>
        <dbReference type="Pfam" id="PF03795"/>
    </source>
</evidence>
<dbReference type="Gene3D" id="3.30.70.1060">
    <property type="entry name" value="Dimeric alpha+beta barrel"/>
    <property type="match status" value="1"/>
</dbReference>
<comment type="similarity">
    <text evidence="1">Belongs to the YciI family.</text>
</comment>
<keyword evidence="4" id="KW-1185">Reference proteome</keyword>
<accession>A0A0P1FCR7</accession>
<evidence type="ECO:0000313" key="3">
    <source>
        <dbReference type="EMBL" id="CUH65884.1"/>
    </source>
</evidence>
<sequence length="128" mass="13674">MPRWDAYKQEAKGRGGLALELFVVVSTPASGPEAVKATLPAHLAYQRKLEETGQLVLAGPLSDDSGNEMQGAGMIIYRAETMEAAMALAQADPMHSAKARNFTLRKWLVNEGALNMSVGLSTGRVSLS</sequence>
<organism evidence="3 4">
    <name type="scientific">Thalassovita gelatinovora</name>
    <name type="common">Thalassobius gelatinovorus</name>
    <dbReference type="NCBI Taxonomy" id="53501"/>
    <lineage>
        <taxon>Bacteria</taxon>
        <taxon>Pseudomonadati</taxon>
        <taxon>Pseudomonadota</taxon>
        <taxon>Alphaproteobacteria</taxon>
        <taxon>Rhodobacterales</taxon>
        <taxon>Roseobacteraceae</taxon>
        <taxon>Thalassovita</taxon>
    </lineage>
</organism>
<dbReference type="Proteomes" id="UP000051587">
    <property type="component" value="Unassembled WGS sequence"/>
</dbReference>
<dbReference type="STRING" id="53501.SAMN04488043_10858"/>
<dbReference type="EMBL" id="CYSA01000019">
    <property type="protein sequence ID" value="CUH65884.1"/>
    <property type="molecule type" value="Genomic_DNA"/>
</dbReference>
<feature type="domain" description="YCII-related" evidence="2">
    <location>
        <begin position="28"/>
        <end position="97"/>
    </location>
</feature>
<dbReference type="InterPro" id="IPR005545">
    <property type="entry name" value="YCII"/>
</dbReference>
<name>A0A0P1FCR7_THAGE</name>
<evidence type="ECO:0000256" key="1">
    <source>
        <dbReference type="ARBA" id="ARBA00007689"/>
    </source>
</evidence>
<dbReference type="AlphaFoldDB" id="A0A0P1FCR7"/>
<dbReference type="OrthoDB" id="5523400at2"/>
<dbReference type="Pfam" id="PF03795">
    <property type="entry name" value="YCII"/>
    <property type="match status" value="1"/>
</dbReference>
<protein>
    <submittedName>
        <fullName evidence="3">YciI-like protein</fullName>
    </submittedName>
</protein>
<evidence type="ECO:0000313" key="4">
    <source>
        <dbReference type="Proteomes" id="UP000051587"/>
    </source>
</evidence>
<dbReference type="PANTHER" id="PTHR37828:SF1">
    <property type="entry name" value="YCII-RELATED DOMAIN-CONTAINING PROTEIN"/>
    <property type="match status" value="1"/>
</dbReference>
<dbReference type="SUPFAM" id="SSF54909">
    <property type="entry name" value="Dimeric alpha+beta barrel"/>
    <property type="match status" value="1"/>
</dbReference>
<dbReference type="PANTHER" id="PTHR37828">
    <property type="entry name" value="GSR2449 PROTEIN"/>
    <property type="match status" value="1"/>
</dbReference>